<keyword evidence="2" id="KW-0597">Phosphoprotein</keyword>
<dbReference type="EC" id="3.1.3.1" evidence="1"/>
<keyword evidence="6" id="KW-0732">Signal</keyword>
<feature type="binding site" evidence="4">
    <location>
        <position position="70"/>
    </location>
    <ligand>
        <name>Zn(2+)</name>
        <dbReference type="ChEBI" id="CHEBI:29105"/>
        <label>2</label>
    </ligand>
</feature>
<dbReference type="PRINTS" id="PR00113">
    <property type="entry name" value="ALKPHPHTASE"/>
</dbReference>
<feature type="binding site" evidence="4">
    <location>
        <position position="70"/>
    </location>
    <ligand>
        <name>Mg(2+)</name>
        <dbReference type="ChEBI" id="CHEBI:18420"/>
    </ligand>
</feature>
<keyword evidence="4" id="KW-0460">Magnesium</keyword>
<evidence type="ECO:0000313" key="7">
    <source>
        <dbReference type="EMBL" id="KAA3670131.1"/>
    </source>
</evidence>
<dbReference type="Pfam" id="PF00245">
    <property type="entry name" value="Alk_phosphatase"/>
    <property type="match status" value="1"/>
</dbReference>
<evidence type="ECO:0000313" key="8">
    <source>
        <dbReference type="Proteomes" id="UP000324629"/>
    </source>
</evidence>
<dbReference type="AlphaFoldDB" id="A0A5J4N3K7"/>
<sequence length="132" mass="14527">MGFSALLTLWYMTVELARPGAYAVPNEIISSAMWRKSATRQFRYFQNTPMYGLAYNITSVPKNMILFVGDGMSSSTITGARYLKAANMNKSAGDVVLDWELWSTVSLLHTYSANRMTTDSAAAATALLCGNF</sequence>
<dbReference type="GO" id="GO:0046872">
    <property type="term" value="F:metal ion binding"/>
    <property type="evidence" value="ECO:0007669"/>
    <property type="project" value="UniProtKB-KW"/>
</dbReference>
<evidence type="ECO:0000256" key="5">
    <source>
        <dbReference type="RuleBase" id="RU003946"/>
    </source>
</evidence>
<dbReference type="InterPro" id="IPR017850">
    <property type="entry name" value="Alkaline_phosphatase_core_sf"/>
</dbReference>
<comment type="cofactor">
    <cofactor evidence="4">
        <name>Mg(2+)</name>
        <dbReference type="ChEBI" id="CHEBI:18420"/>
    </cofactor>
    <text evidence="4">Binds 1 Mg(2+) ion.</text>
</comment>
<evidence type="ECO:0000256" key="4">
    <source>
        <dbReference type="PIRSR" id="PIRSR601952-2"/>
    </source>
</evidence>
<feature type="chain" id="PRO_5023914100" description="alkaline phosphatase" evidence="6">
    <location>
        <begin position="24"/>
        <end position="132"/>
    </location>
</feature>
<feature type="active site" description="Phosphoserine intermediate" evidence="3">
    <location>
        <position position="120"/>
    </location>
</feature>
<organism evidence="7 8">
    <name type="scientific">Paragonimus westermani</name>
    <dbReference type="NCBI Taxonomy" id="34504"/>
    <lineage>
        <taxon>Eukaryota</taxon>
        <taxon>Metazoa</taxon>
        <taxon>Spiralia</taxon>
        <taxon>Lophotrochozoa</taxon>
        <taxon>Platyhelminthes</taxon>
        <taxon>Trematoda</taxon>
        <taxon>Digenea</taxon>
        <taxon>Plagiorchiida</taxon>
        <taxon>Troglotremata</taxon>
        <taxon>Troglotrematidae</taxon>
        <taxon>Paragonimus</taxon>
    </lineage>
</organism>
<keyword evidence="4" id="KW-0862">Zinc</keyword>
<dbReference type="SUPFAM" id="SSF53649">
    <property type="entry name" value="Alkaline phosphatase-like"/>
    <property type="match status" value="1"/>
</dbReference>
<keyword evidence="8" id="KW-1185">Reference proteome</keyword>
<dbReference type="GO" id="GO:0004035">
    <property type="term" value="F:alkaline phosphatase activity"/>
    <property type="evidence" value="ECO:0007669"/>
    <property type="project" value="UniProtKB-EC"/>
</dbReference>
<protein>
    <recommendedName>
        <fullName evidence="1">alkaline phosphatase</fullName>
        <ecNumber evidence="1">3.1.3.1</ecNumber>
    </recommendedName>
</protein>
<dbReference type="PANTHER" id="PTHR11596:SF5">
    <property type="entry name" value="ALKALINE PHOSPHATASE"/>
    <property type="match status" value="1"/>
</dbReference>
<comment type="cofactor">
    <cofactor evidence="4">
        <name>Zn(2+)</name>
        <dbReference type="ChEBI" id="CHEBI:29105"/>
    </cofactor>
    <text evidence="4">Binds 2 Zn(2+) ions.</text>
</comment>
<dbReference type="PANTHER" id="PTHR11596">
    <property type="entry name" value="ALKALINE PHOSPHATASE"/>
    <property type="match status" value="1"/>
</dbReference>
<comment type="similarity">
    <text evidence="5">Belongs to the alkaline phosphatase family.</text>
</comment>
<dbReference type="EMBL" id="QNGE01014084">
    <property type="protein sequence ID" value="KAA3670131.1"/>
    <property type="molecule type" value="Genomic_DNA"/>
</dbReference>
<evidence type="ECO:0000256" key="2">
    <source>
        <dbReference type="ARBA" id="ARBA00022553"/>
    </source>
</evidence>
<dbReference type="Gene3D" id="3.40.720.10">
    <property type="entry name" value="Alkaline Phosphatase, subunit A"/>
    <property type="match status" value="1"/>
</dbReference>
<proteinExistence type="inferred from homology"/>
<reference evidence="7 8" key="1">
    <citation type="journal article" date="2019" name="Gigascience">
        <title>Whole-genome sequence of the oriental lung fluke Paragonimus westermani.</title>
        <authorList>
            <person name="Oey H."/>
            <person name="Zakrzewski M."/>
            <person name="Narain K."/>
            <person name="Devi K.R."/>
            <person name="Agatsuma T."/>
            <person name="Nawaratna S."/>
            <person name="Gobert G.N."/>
            <person name="Jones M.K."/>
            <person name="Ragan M.A."/>
            <person name="McManus D.P."/>
            <person name="Krause L."/>
        </authorList>
    </citation>
    <scope>NUCLEOTIDE SEQUENCE [LARGE SCALE GENOMIC DNA]</scope>
    <source>
        <strain evidence="7 8">IND2009</strain>
    </source>
</reference>
<keyword evidence="4" id="KW-0479">Metal-binding</keyword>
<name>A0A5J4N3K7_9TREM</name>
<evidence type="ECO:0000256" key="1">
    <source>
        <dbReference type="ARBA" id="ARBA00012647"/>
    </source>
</evidence>
<dbReference type="InterPro" id="IPR001952">
    <property type="entry name" value="Alkaline_phosphatase"/>
</dbReference>
<accession>A0A5J4N3K7</accession>
<dbReference type="Proteomes" id="UP000324629">
    <property type="component" value="Unassembled WGS sequence"/>
</dbReference>
<evidence type="ECO:0000256" key="3">
    <source>
        <dbReference type="PIRSR" id="PIRSR601952-1"/>
    </source>
</evidence>
<feature type="signal peptide" evidence="6">
    <location>
        <begin position="1"/>
        <end position="23"/>
    </location>
</feature>
<evidence type="ECO:0000256" key="6">
    <source>
        <dbReference type="SAM" id="SignalP"/>
    </source>
</evidence>
<gene>
    <name evidence="7" type="ORF">DEA37_0002422</name>
</gene>
<comment type="caution">
    <text evidence="7">The sequence shown here is derived from an EMBL/GenBank/DDBJ whole genome shotgun (WGS) entry which is preliminary data.</text>
</comment>